<dbReference type="FunFam" id="1.10.510.10:FF:000040">
    <property type="entry name" value="Mitogen-activated protein kinase"/>
    <property type="match status" value="1"/>
</dbReference>
<reference evidence="14 15" key="1">
    <citation type="submission" date="2022-03" db="EMBL/GenBank/DDBJ databases">
        <authorList>
            <person name="Nunn A."/>
            <person name="Chopra R."/>
            <person name="Nunn A."/>
            <person name="Contreras Garrido A."/>
        </authorList>
    </citation>
    <scope>NUCLEOTIDE SEQUENCE [LARGE SCALE GENOMIC DNA]</scope>
</reference>
<comment type="catalytic activity">
    <reaction evidence="9">
        <text>L-threonyl-[protein] + ATP = O-phospho-L-threonyl-[protein] + ADP + H(+)</text>
        <dbReference type="Rhea" id="RHEA:46608"/>
        <dbReference type="Rhea" id="RHEA-COMP:11060"/>
        <dbReference type="Rhea" id="RHEA-COMP:11605"/>
        <dbReference type="ChEBI" id="CHEBI:15378"/>
        <dbReference type="ChEBI" id="CHEBI:30013"/>
        <dbReference type="ChEBI" id="CHEBI:30616"/>
        <dbReference type="ChEBI" id="CHEBI:61977"/>
        <dbReference type="ChEBI" id="CHEBI:456216"/>
        <dbReference type="EC" id="2.7.11.24"/>
    </reaction>
</comment>
<feature type="domain" description="Protein kinase" evidence="13">
    <location>
        <begin position="60"/>
        <end position="345"/>
    </location>
</feature>
<comment type="catalytic activity">
    <reaction evidence="10">
        <text>L-seryl-[protein] + ATP = O-phospho-L-seryl-[protein] + ADP + H(+)</text>
        <dbReference type="Rhea" id="RHEA:17989"/>
        <dbReference type="Rhea" id="RHEA-COMP:9863"/>
        <dbReference type="Rhea" id="RHEA-COMP:11604"/>
        <dbReference type="ChEBI" id="CHEBI:15378"/>
        <dbReference type="ChEBI" id="CHEBI:29999"/>
        <dbReference type="ChEBI" id="CHEBI:30616"/>
        <dbReference type="ChEBI" id="CHEBI:83421"/>
        <dbReference type="ChEBI" id="CHEBI:456216"/>
        <dbReference type="EC" id="2.7.11.24"/>
    </reaction>
</comment>
<dbReference type="AlphaFoldDB" id="A0AAU9SGP6"/>
<dbReference type="Gene3D" id="3.30.200.20">
    <property type="entry name" value="Phosphorylase Kinase, domain 1"/>
    <property type="match status" value="1"/>
</dbReference>
<evidence type="ECO:0000256" key="10">
    <source>
        <dbReference type="ARBA" id="ARBA00048312"/>
    </source>
</evidence>
<keyword evidence="15" id="KW-1185">Reference proteome</keyword>
<dbReference type="GO" id="GO:0004707">
    <property type="term" value="F:MAP kinase activity"/>
    <property type="evidence" value="ECO:0007669"/>
    <property type="project" value="UniProtKB-EC"/>
</dbReference>
<keyword evidence="5" id="KW-0808">Transferase</keyword>
<evidence type="ECO:0000259" key="13">
    <source>
        <dbReference type="PROSITE" id="PS50011"/>
    </source>
</evidence>
<evidence type="ECO:0000256" key="7">
    <source>
        <dbReference type="ARBA" id="ARBA00022777"/>
    </source>
</evidence>
<dbReference type="PROSITE" id="PS00108">
    <property type="entry name" value="PROTEIN_KINASE_ST"/>
    <property type="match status" value="1"/>
</dbReference>
<evidence type="ECO:0000256" key="9">
    <source>
        <dbReference type="ARBA" id="ARBA00047592"/>
    </source>
</evidence>
<dbReference type="InterPro" id="IPR050117">
    <property type="entry name" value="MAPK"/>
</dbReference>
<dbReference type="EMBL" id="OU466861">
    <property type="protein sequence ID" value="CAH2063497.1"/>
    <property type="molecule type" value="Genomic_DNA"/>
</dbReference>
<dbReference type="PROSITE" id="PS00107">
    <property type="entry name" value="PROTEIN_KINASE_ATP"/>
    <property type="match status" value="1"/>
</dbReference>
<evidence type="ECO:0000256" key="11">
    <source>
        <dbReference type="PROSITE-ProRule" id="PRU10141"/>
    </source>
</evidence>
<name>A0AAU9SGP6_THLAR</name>
<keyword evidence="3 12" id="KW-0723">Serine/threonine-protein kinase</keyword>
<keyword evidence="8 11" id="KW-0067">ATP-binding</keyword>
<evidence type="ECO:0000256" key="2">
    <source>
        <dbReference type="ARBA" id="ARBA00012411"/>
    </source>
</evidence>
<sequence>MEPVKDAETTVETQDGAAADVLLSPEMGALEHVSSNPSHGGRYMQYNLSGHIFEVPAKYKPPIMALGNGSYGFVCSALNTETNEKVAIKKIANALENEIAAKRTLREIRILRHLKHENIIGIKDVMLPPKRDAFKDVYIAYELMDTDLYKVSRRQPELEEVHFQCFLYQILRGLKYMHSANVIHRDLKPNNILVNYNLGLKICDFGLARGTSENNVMSPCVCARWYCAPELLFNSCDYTTAIDIWSVGCVFYEMVTREPLFPGKDQIHMLRLQMEAIGSPSEDDLRSFNENAKRYFREVPFIPSRYLGANIGNAPFTAIDLMEKMLKFDPRKRISAEEALAHRYFDSMYKPNHEPVFAKPFTFDLEERPYTVEQVKELIYCEGLAFNPEPAVTENEH</sequence>
<dbReference type="GO" id="GO:0005524">
    <property type="term" value="F:ATP binding"/>
    <property type="evidence" value="ECO:0007669"/>
    <property type="project" value="UniProtKB-UniRule"/>
</dbReference>
<accession>A0AAU9SGP6</accession>
<dbReference type="InterPro" id="IPR008271">
    <property type="entry name" value="Ser/Thr_kinase_AS"/>
</dbReference>
<evidence type="ECO:0000256" key="5">
    <source>
        <dbReference type="ARBA" id="ARBA00022679"/>
    </source>
</evidence>
<dbReference type="InterPro" id="IPR000719">
    <property type="entry name" value="Prot_kinase_dom"/>
</dbReference>
<gene>
    <name evidence="14" type="ORF">TAV2_LOCUS17148</name>
</gene>
<keyword evidence="6 11" id="KW-0547">Nucleotide-binding</keyword>
<keyword evidence="7" id="KW-0418">Kinase</keyword>
<organism evidence="14 15">
    <name type="scientific">Thlaspi arvense</name>
    <name type="common">Field penny-cress</name>
    <dbReference type="NCBI Taxonomy" id="13288"/>
    <lineage>
        <taxon>Eukaryota</taxon>
        <taxon>Viridiplantae</taxon>
        <taxon>Streptophyta</taxon>
        <taxon>Embryophyta</taxon>
        <taxon>Tracheophyta</taxon>
        <taxon>Spermatophyta</taxon>
        <taxon>Magnoliopsida</taxon>
        <taxon>eudicotyledons</taxon>
        <taxon>Gunneridae</taxon>
        <taxon>Pentapetalae</taxon>
        <taxon>rosids</taxon>
        <taxon>malvids</taxon>
        <taxon>Brassicales</taxon>
        <taxon>Brassicaceae</taxon>
        <taxon>Thlaspideae</taxon>
        <taxon>Thlaspi</taxon>
    </lineage>
</organism>
<dbReference type="PANTHER" id="PTHR24055">
    <property type="entry name" value="MITOGEN-ACTIVATED PROTEIN KINASE"/>
    <property type="match status" value="1"/>
</dbReference>
<dbReference type="Proteomes" id="UP000836841">
    <property type="component" value="Chromosome 5"/>
</dbReference>
<dbReference type="PROSITE" id="PS50011">
    <property type="entry name" value="PROTEIN_KINASE_DOM"/>
    <property type="match status" value="1"/>
</dbReference>
<proteinExistence type="inferred from homology"/>
<dbReference type="InterPro" id="IPR011009">
    <property type="entry name" value="Kinase-like_dom_sf"/>
</dbReference>
<dbReference type="EC" id="2.7.11.24" evidence="2"/>
<evidence type="ECO:0000256" key="6">
    <source>
        <dbReference type="ARBA" id="ARBA00022741"/>
    </source>
</evidence>
<dbReference type="FunFam" id="3.30.200.20:FF:000046">
    <property type="entry name" value="Mitogen-activated protein kinase"/>
    <property type="match status" value="1"/>
</dbReference>
<evidence type="ECO:0000256" key="12">
    <source>
        <dbReference type="RuleBase" id="RU000304"/>
    </source>
</evidence>
<comment type="similarity">
    <text evidence="1">Belongs to the protein kinase superfamily. CMGC Ser/Thr protein kinase family. MAP kinase subfamily.</text>
</comment>
<evidence type="ECO:0000313" key="14">
    <source>
        <dbReference type="EMBL" id="CAH2063497.1"/>
    </source>
</evidence>
<feature type="binding site" evidence="11">
    <location>
        <position position="90"/>
    </location>
    <ligand>
        <name>ATP</name>
        <dbReference type="ChEBI" id="CHEBI:30616"/>
    </ligand>
</feature>
<evidence type="ECO:0000256" key="1">
    <source>
        <dbReference type="ARBA" id="ARBA00008832"/>
    </source>
</evidence>
<dbReference type="SMART" id="SM00220">
    <property type="entry name" value="S_TKc"/>
    <property type="match status" value="1"/>
</dbReference>
<keyword evidence="4" id="KW-0597">Phosphoprotein</keyword>
<evidence type="ECO:0000256" key="8">
    <source>
        <dbReference type="ARBA" id="ARBA00022840"/>
    </source>
</evidence>
<evidence type="ECO:0000256" key="3">
    <source>
        <dbReference type="ARBA" id="ARBA00022527"/>
    </source>
</evidence>
<dbReference type="InterPro" id="IPR017441">
    <property type="entry name" value="Protein_kinase_ATP_BS"/>
</dbReference>
<evidence type="ECO:0000313" key="15">
    <source>
        <dbReference type="Proteomes" id="UP000836841"/>
    </source>
</evidence>
<dbReference type="SUPFAM" id="SSF56112">
    <property type="entry name" value="Protein kinase-like (PK-like)"/>
    <property type="match status" value="1"/>
</dbReference>
<dbReference type="Pfam" id="PF00069">
    <property type="entry name" value="Pkinase"/>
    <property type="match status" value="1"/>
</dbReference>
<dbReference type="Gene3D" id="1.10.510.10">
    <property type="entry name" value="Transferase(Phosphotransferase) domain 1"/>
    <property type="match status" value="1"/>
</dbReference>
<protein>
    <recommendedName>
        <fullName evidence="2">mitogen-activated protein kinase</fullName>
        <ecNumber evidence="2">2.7.11.24</ecNumber>
    </recommendedName>
</protein>
<evidence type="ECO:0000256" key="4">
    <source>
        <dbReference type="ARBA" id="ARBA00022553"/>
    </source>
</evidence>